<dbReference type="PANTHER" id="PTHR31425">
    <property type="entry name" value="PHOSPHORIBOSYLANTHRANILATE TRANSFERASE ISOFORM 1"/>
    <property type="match status" value="1"/>
</dbReference>
<accession>A0A7J9HUD1</accession>
<dbReference type="InterPro" id="IPR000008">
    <property type="entry name" value="C2_dom"/>
</dbReference>
<dbReference type="InterPro" id="IPR035892">
    <property type="entry name" value="C2_domain_sf"/>
</dbReference>
<dbReference type="Proteomes" id="UP000593560">
    <property type="component" value="Unassembled WGS sequence"/>
</dbReference>
<dbReference type="InterPro" id="IPR047259">
    <property type="entry name" value="QUIRKY-like"/>
</dbReference>
<keyword evidence="3" id="KW-1185">Reference proteome</keyword>
<dbReference type="OrthoDB" id="5973539at2759"/>
<dbReference type="AlphaFoldDB" id="A0A7J9HUD1"/>
<evidence type="ECO:0000313" key="3">
    <source>
        <dbReference type="Proteomes" id="UP000593560"/>
    </source>
</evidence>
<evidence type="ECO:0000259" key="1">
    <source>
        <dbReference type="Pfam" id="PF00168"/>
    </source>
</evidence>
<name>A0A7J9HUD1_9ROSI</name>
<dbReference type="Gene3D" id="2.60.40.150">
    <property type="entry name" value="C2 domain"/>
    <property type="match status" value="1"/>
</dbReference>
<feature type="domain" description="C2" evidence="1">
    <location>
        <begin position="5"/>
        <end position="63"/>
    </location>
</feature>
<comment type="caution">
    <text evidence="2">The sequence shown here is derived from an EMBL/GenBank/DDBJ whole genome shotgun (WGS) entry which is preliminary data.</text>
</comment>
<proteinExistence type="predicted"/>
<protein>
    <recommendedName>
        <fullName evidence="1">C2 domain-containing protein</fullName>
    </recommendedName>
</protein>
<sequence>MVVKRDAYYVAKYGTKWVKTRMFVDSFDPKWNEQYSWDVYDPYTVLTMGVFYYCLLYGGDAVGDGKDMSLRK</sequence>
<dbReference type="PANTHER" id="PTHR31425:SF26">
    <property type="entry name" value="PROTEIN QUIRKY-LIKE"/>
    <property type="match status" value="1"/>
</dbReference>
<dbReference type="Pfam" id="PF00168">
    <property type="entry name" value="C2"/>
    <property type="match status" value="1"/>
</dbReference>
<dbReference type="SUPFAM" id="SSF49562">
    <property type="entry name" value="C2 domain (Calcium/lipid-binding domain, CaLB)"/>
    <property type="match status" value="1"/>
</dbReference>
<dbReference type="EMBL" id="JABFAD010000011">
    <property type="protein sequence ID" value="MBA0813499.1"/>
    <property type="molecule type" value="Genomic_DNA"/>
</dbReference>
<feature type="non-terminal residue" evidence="2">
    <location>
        <position position="72"/>
    </location>
</feature>
<reference evidence="2 3" key="1">
    <citation type="journal article" date="2019" name="Genome Biol. Evol.">
        <title>Insights into the evolution of the New World diploid cottons (Gossypium, subgenus Houzingenia) based on genome sequencing.</title>
        <authorList>
            <person name="Grover C.E."/>
            <person name="Arick M.A. 2nd"/>
            <person name="Thrash A."/>
            <person name="Conover J.L."/>
            <person name="Sanders W.S."/>
            <person name="Peterson D.G."/>
            <person name="Frelichowski J.E."/>
            <person name="Scheffler J.A."/>
            <person name="Scheffler B.E."/>
            <person name="Wendel J.F."/>
        </authorList>
    </citation>
    <scope>NUCLEOTIDE SEQUENCE [LARGE SCALE GENOMIC DNA]</scope>
    <source>
        <strain evidence="2">0</strain>
        <tissue evidence="2">Leaf</tissue>
    </source>
</reference>
<gene>
    <name evidence="2" type="ORF">Gohar_027344</name>
</gene>
<evidence type="ECO:0000313" key="2">
    <source>
        <dbReference type="EMBL" id="MBA0813499.1"/>
    </source>
</evidence>
<organism evidence="2 3">
    <name type="scientific">Gossypium harknessii</name>
    <dbReference type="NCBI Taxonomy" id="34285"/>
    <lineage>
        <taxon>Eukaryota</taxon>
        <taxon>Viridiplantae</taxon>
        <taxon>Streptophyta</taxon>
        <taxon>Embryophyta</taxon>
        <taxon>Tracheophyta</taxon>
        <taxon>Spermatophyta</taxon>
        <taxon>Magnoliopsida</taxon>
        <taxon>eudicotyledons</taxon>
        <taxon>Gunneridae</taxon>
        <taxon>Pentapetalae</taxon>
        <taxon>rosids</taxon>
        <taxon>malvids</taxon>
        <taxon>Malvales</taxon>
        <taxon>Malvaceae</taxon>
        <taxon>Malvoideae</taxon>
        <taxon>Gossypium</taxon>
    </lineage>
</organism>